<feature type="transmembrane region" description="Helical" evidence="7">
    <location>
        <begin position="149"/>
        <end position="165"/>
    </location>
</feature>
<evidence type="ECO:0000313" key="10">
    <source>
        <dbReference type="Proteomes" id="UP000598146"/>
    </source>
</evidence>
<feature type="domain" description="ABC transmembrane type-1" evidence="8">
    <location>
        <begin position="83"/>
        <end position="272"/>
    </location>
</feature>
<dbReference type="PANTHER" id="PTHR43386">
    <property type="entry name" value="OLIGOPEPTIDE TRANSPORT SYSTEM PERMEASE PROTEIN APPC"/>
    <property type="match status" value="1"/>
</dbReference>
<evidence type="ECO:0000256" key="2">
    <source>
        <dbReference type="ARBA" id="ARBA00022448"/>
    </source>
</evidence>
<name>A0A931CH26_9ACTN</name>
<evidence type="ECO:0000313" key="9">
    <source>
        <dbReference type="EMBL" id="MBG0566336.1"/>
    </source>
</evidence>
<evidence type="ECO:0000256" key="3">
    <source>
        <dbReference type="ARBA" id="ARBA00022475"/>
    </source>
</evidence>
<comment type="caution">
    <text evidence="9">The sequence shown here is derived from an EMBL/GenBank/DDBJ whole genome shotgun (WGS) entry which is preliminary data.</text>
</comment>
<keyword evidence="2 7" id="KW-0813">Transport</keyword>
<dbReference type="Gene3D" id="1.10.3720.10">
    <property type="entry name" value="MetI-like"/>
    <property type="match status" value="1"/>
</dbReference>
<reference evidence="9" key="1">
    <citation type="submission" date="2020-11" db="EMBL/GenBank/DDBJ databases">
        <title>Isolation and identification of active actinomycetes.</title>
        <authorList>
            <person name="Sun X."/>
        </authorList>
    </citation>
    <scope>NUCLEOTIDE SEQUENCE</scope>
    <source>
        <strain evidence="9">NEAU-A11</strain>
    </source>
</reference>
<dbReference type="Proteomes" id="UP000598146">
    <property type="component" value="Unassembled WGS sequence"/>
</dbReference>
<dbReference type="PANTHER" id="PTHR43386:SF25">
    <property type="entry name" value="PEPTIDE ABC TRANSPORTER PERMEASE PROTEIN"/>
    <property type="match status" value="1"/>
</dbReference>
<feature type="transmembrane region" description="Helical" evidence="7">
    <location>
        <begin position="85"/>
        <end position="110"/>
    </location>
</feature>
<dbReference type="GO" id="GO:0005886">
    <property type="term" value="C:plasma membrane"/>
    <property type="evidence" value="ECO:0007669"/>
    <property type="project" value="UniProtKB-SubCell"/>
</dbReference>
<evidence type="ECO:0000256" key="5">
    <source>
        <dbReference type="ARBA" id="ARBA00022989"/>
    </source>
</evidence>
<keyword evidence="10" id="KW-1185">Reference proteome</keyword>
<comment type="similarity">
    <text evidence="7">Belongs to the binding-protein-dependent transport system permease family.</text>
</comment>
<dbReference type="CDD" id="cd06261">
    <property type="entry name" value="TM_PBP2"/>
    <property type="match status" value="1"/>
</dbReference>
<dbReference type="InterPro" id="IPR050366">
    <property type="entry name" value="BP-dependent_transpt_permease"/>
</dbReference>
<dbReference type="Pfam" id="PF00528">
    <property type="entry name" value="BPD_transp_1"/>
    <property type="match status" value="1"/>
</dbReference>
<gene>
    <name evidence="9" type="ORF">I4J89_33305</name>
</gene>
<dbReference type="GO" id="GO:0055085">
    <property type="term" value="P:transmembrane transport"/>
    <property type="evidence" value="ECO:0007669"/>
    <property type="project" value="InterPro"/>
</dbReference>
<dbReference type="SUPFAM" id="SSF161098">
    <property type="entry name" value="MetI-like"/>
    <property type="match status" value="1"/>
</dbReference>
<keyword evidence="3" id="KW-1003">Cell membrane</keyword>
<feature type="transmembrane region" description="Helical" evidence="7">
    <location>
        <begin position="21"/>
        <end position="40"/>
    </location>
</feature>
<feature type="transmembrane region" description="Helical" evidence="7">
    <location>
        <begin position="250"/>
        <end position="272"/>
    </location>
</feature>
<dbReference type="EMBL" id="JADQTO010000020">
    <property type="protein sequence ID" value="MBG0566336.1"/>
    <property type="molecule type" value="Genomic_DNA"/>
</dbReference>
<evidence type="ECO:0000259" key="8">
    <source>
        <dbReference type="PROSITE" id="PS50928"/>
    </source>
</evidence>
<organism evidence="9 10">
    <name type="scientific">Actinoplanes aureus</name>
    <dbReference type="NCBI Taxonomy" id="2792083"/>
    <lineage>
        <taxon>Bacteria</taxon>
        <taxon>Bacillati</taxon>
        <taxon>Actinomycetota</taxon>
        <taxon>Actinomycetes</taxon>
        <taxon>Micromonosporales</taxon>
        <taxon>Micromonosporaceae</taxon>
        <taxon>Actinoplanes</taxon>
    </lineage>
</organism>
<keyword evidence="4 7" id="KW-0812">Transmembrane</keyword>
<feature type="transmembrane region" description="Helical" evidence="7">
    <location>
        <begin position="122"/>
        <end position="143"/>
    </location>
</feature>
<protein>
    <submittedName>
        <fullName evidence="9">ABC transporter permease</fullName>
    </submittedName>
</protein>
<comment type="subcellular location">
    <subcellularLocation>
        <location evidence="1 7">Cell membrane</location>
        <topology evidence="1 7">Multi-pass membrane protein</topology>
    </subcellularLocation>
</comment>
<dbReference type="PROSITE" id="PS50928">
    <property type="entry name" value="ABC_TM1"/>
    <property type="match status" value="1"/>
</dbReference>
<evidence type="ECO:0000256" key="4">
    <source>
        <dbReference type="ARBA" id="ARBA00022692"/>
    </source>
</evidence>
<sequence>MTLLAALQRRPDAPRRRMPPATLIGSGLVLLTVLACVVMPDLLAPHPPDAVAPDAALLPPGHGHLLGTDELGRDLLSRIIHGSRLSVLVGAAATLLALVAGTLVGLVAGLFDGAVDAVLMRFVDIMLAFPALLLALGAIAVLGSSPTRLAIAVGVSNIATFARLVRGDVLRVRTRPYVMAATVSGVRPAGLLLRHVLPNIGGPALSLAVLGFGVAMLESSSLSFLGFGPRPPAADWGMLAAAGRANLAEAWWLSTFPGVAVAITVLATTALGRAAQDRLAVQ</sequence>
<keyword evidence="5 7" id="KW-1133">Transmembrane helix</keyword>
<evidence type="ECO:0000256" key="7">
    <source>
        <dbReference type="RuleBase" id="RU363032"/>
    </source>
</evidence>
<keyword evidence="6 7" id="KW-0472">Membrane</keyword>
<evidence type="ECO:0000256" key="6">
    <source>
        <dbReference type="ARBA" id="ARBA00023136"/>
    </source>
</evidence>
<accession>A0A931CH26</accession>
<feature type="transmembrane region" description="Helical" evidence="7">
    <location>
        <begin position="196"/>
        <end position="217"/>
    </location>
</feature>
<dbReference type="InterPro" id="IPR035906">
    <property type="entry name" value="MetI-like_sf"/>
</dbReference>
<dbReference type="RefSeq" id="WP_196418118.1">
    <property type="nucleotide sequence ID" value="NZ_JADQTO010000020.1"/>
</dbReference>
<proteinExistence type="inferred from homology"/>
<evidence type="ECO:0000256" key="1">
    <source>
        <dbReference type="ARBA" id="ARBA00004651"/>
    </source>
</evidence>
<dbReference type="AlphaFoldDB" id="A0A931CH26"/>
<dbReference type="InterPro" id="IPR000515">
    <property type="entry name" value="MetI-like"/>
</dbReference>